<keyword evidence="2" id="KW-0540">Nuclease</keyword>
<evidence type="ECO:0000259" key="1">
    <source>
        <dbReference type="SMART" id="SM00382"/>
    </source>
</evidence>
<dbReference type="PANTHER" id="PTHR47642">
    <property type="entry name" value="ATP-DEPENDENT DNA HELICASE"/>
    <property type="match status" value="1"/>
</dbReference>
<dbReference type="SUPFAM" id="SSF52540">
    <property type="entry name" value="P-loop containing nucleoside triphosphate hydrolases"/>
    <property type="match status" value="2"/>
</dbReference>
<keyword evidence="2" id="KW-0378">Hydrolase</keyword>
<dbReference type="RefSeq" id="WP_094661031.1">
    <property type="nucleotide sequence ID" value="NZ_JBKZBR010000007.1"/>
</dbReference>
<dbReference type="AlphaFoldDB" id="A0A261EWQ4"/>
<evidence type="ECO:0000313" key="3">
    <source>
        <dbReference type="Proteomes" id="UP000216725"/>
    </source>
</evidence>
<dbReference type="CDD" id="cd18037">
    <property type="entry name" value="DEXSc_Pif1_like"/>
    <property type="match status" value="1"/>
</dbReference>
<accession>A0A261EWQ4</accession>
<reference evidence="2 3" key="1">
    <citation type="journal article" date="2017" name="BMC Genomics">
        <title>Comparative genomic and phylogenomic analyses of the Bifidobacteriaceae family.</title>
        <authorList>
            <person name="Lugli G.A."/>
            <person name="Milani C."/>
            <person name="Turroni F."/>
            <person name="Duranti S."/>
            <person name="Mancabelli L."/>
            <person name="Mangifesta M."/>
            <person name="Ferrario C."/>
            <person name="Modesto M."/>
            <person name="Mattarelli P."/>
            <person name="Jiri K."/>
            <person name="van Sinderen D."/>
            <person name="Ventura M."/>
        </authorList>
    </citation>
    <scope>NUCLEOTIDE SEQUENCE [LARGE SCALE GENOMIC DNA]</scope>
    <source>
        <strain evidence="2 3">DSM 24742</strain>
    </source>
</reference>
<dbReference type="Gene3D" id="2.30.30.940">
    <property type="match status" value="1"/>
</dbReference>
<dbReference type="InterPro" id="IPR051055">
    <property type="entry name" value="PIF1_helicase"/>
</dbReference>
<keyword evidence="3" id="KW-1185">Reference proteome</keyword>
<dbReference type="PANTHER" id="PTHR47642:SF7">
    <property type="entry name" value="ATP-DEPENDENT DNA HELICASE PIF1"/>
    <property type="match status" value="1"/>
</dbReference>
<feature type="domain" description="AAA+ ATPase" evidence="1">
    <location>
        <begin position="12"/>
        <end position="237"/>
    </location>
</feature>
<dbReference type="GO" id="GO:0006281">
    <property type="term" value="P:DNA repair"/>
    <property type="evidence" value="ECO:0007669"/>
    <property type="project" value="InterPro"/>
</dbReference>
<dbReference type="GO" id="GO:0000723">
    <property type="term" value="P:telomere maintenance"/>
    <property type="evidence" value="ECO:0007669"/>
    <property type="project" value="InterPro"/>
</dbReference>
<comment type="caution">
    <text evidence="2">The sequence shown here is derived from an EMBL/GenBank/DDBJ whole genome shotgun (WGS) entry which is preliminary data.</text>
</comment>
<sequence length="486" mass="52456">MKQSDALKILDAGASVFLTGAPGAGKTYVLNQFISSARAAGKIVSITATTGIASTHINGQTIHSWSGMGVAQAPTEALLRRARTYRGKAIRRADVLVIDEISMMPAWQFDMVDRICRAIRHDAGHPFGGLQVVISGDLFQLPPVVRTNRGNSDDGLRMDPDVAQYRQSYADAGHDPDGFITESFVWRDFDPVVCYLTEQHRQDHGELLSVLTHIREGAVTPADRAVLDGRVGAVPVDMPIVRLYPTNRQADQLNDMRLYQLPGMSHDFIATSTGSPTLVKQLKRSMLAPERLSLKKGAVVMALRNDSEHRYVNGSIGVVTDFEKRLSSGAPSAASEAAGGAPIVSFDNGNVVTMHPADWQITDNDAVLAEVSQIPLRCAWGITIHKSQGMTLDAAVMDLRRTFAPGMGYVALSRVESLDGLYLEGVGPRAFEVSEGAMRIDRELVARSEKACETLGHVGAIALTKVDGASSADDGEDDEFAQGVLF</sequence>
<dbReference type="InterPro" id="IPR049163">
    <property type="entry name" value="Pif1-like_2B_dom"/>
</dbReference>
<name>A0A261EWQ4_9BIFI</name>
<protein>
    <submittedName>
        <fullName evidence="2">ATP-dependent endonuclease</fullName>
    </submittedName>
</protein>
<dbReference type="Pfam" id="PF05970">
    <property type="entry name" value="PIF1"/>
    <property type="match status" value="1"/>
</dbReference>
<dbReference type="InterPro" id="IPR003593">
    <property type="entry name" value="AAA+_ATPase"/>
</dbReference>
<dbReference type="Proteomes" id="UP000216725">
    <property type="component" value="Unassembled WGS sequence"/>
</dbReference>
<dbReference type="EMBL" id="MWWR01000009">
    <property type="protein sequence ID" value="OZG51273.1"/>
    <property type="molecule type" value="Genomic_DNA"/>
</dbReference>
<dbReference type="GO" id="GO:0004519">
    <property type="term" value="F:endonuclease activity"/>
    <property type="evidence" value="ECO:0007669"/>
    <property type="project" value="UniProtKB-KW"/>
</dbReference>
<dbReference type="GO" id="GO:0003678">
    <property type="term" value="F:DNA helicase activity"/>
    <property type="evidence" value="ECO:0007669"/>
    <property type="project" value="InterPro"/>
</dbReference>
<dbReference type="SMART" id="SM00382">
    <property type="entry name" value="AAA"/>
    <property type="match status" value="1"/>
</dbReference>
<evidence type="ECO:0000313" key="2">
    <source>
        <dbReference type="EMBL" id="OZG51273.1"/>
    </source>
</evidence>
<proteinExistence type="predicted"/>
<dbReference type="InterPro" id="IPR010285">
    <property type="entry name" value="DNA_helicase_pif1-like_DEAD"/>
</dbReference>
<gene>
    <name evidence="2" type="ORF">PSRA_1217</name>
</gene>
<dbReference type="Pfam" id="PF21530">
    <property type="entry name" value="Pif1_2B_dom"/>
    <property type="match status" value="1"/>
</dbReference>
<keyword evidence="2" id="KW-0255">Endonuclease</keyword>
<dbReference type="Gene3D" id="3.40.50.300">
    <property type="entry name" value="P-loop containing nucleotide triphosphate hydrolases"/>
    <property type="match status" value="2"/>
</dbReference>
<dbReference type="InterPro" id="IPR027417">
    <property type="entry name" value="P-loop_NTPase"/>
</dbReference>
<dbReference type="CDD" id="cd18809">
    <property type="entry name" value="SF1_C_RecD"/>
    <property type="match status" value="1"/>
</dbReference>
<organism evidence="2 3">
    <name type="scientific">Pseudoscardovia radai</name>
    <dbReference type="NCBI Taxonomy" id="987066"/>
    <lineage>
        <taxon>Bacteria</taxon>
        <taxon>Bacillati</taxon>
        <taxon>Actinomycetota</taxon>
        <taxon>Actinomycetes</taxon>
        <taxon>Bifidobacteriales</taxon>
        <taxon>Bifidobacteriaceae</taxon>
        <taxon>Pseudoscardovia</taxon>
    </lineage>
</organism>
<dbReference type="OrthoDB" id="9763659at2"/>